<evidence type="ECO:0000256" key="8">
    <source>
        <dbReference type="ARBA" id="ARBA00050776"/>
    </source>
</evidence>
<dbReference type="PANTHER" id="PTHR11601">
    <property type="entry name" value="CYSTEINE DESULFURYLASE FAMILY MEMBER"/>
    <property type="match status" value="1"/>
</dbReference>
<evidence type="ECO:0000256" key="4">
    <source>
        <dbReference type="ARBA" id="ARBA00022723"/>
    </source>
</evidence>
<keyword evidence="7" id="KW-0411">Iron-sulfur</keyword>
<dbReference type="SUPFAM" id="SSF53383">
    <property type="entry name" value="PLP-dependent transferases"/>
    <property type="match status" value="1"/>
</dbReference>
<comment type="cofactor">
    <cofactor evidence="1">
        <name>pyridoxal 5'-phosphate</name>
        <dbReference type="ChEBI" id="CHEBI:597326"/>
    </cofactor>
</comment>
<proteinExistence type="inferred from homology"/>
<protein>
    <submittedName>
        <fullName evidence="10">Aminotransferase class V-fold PLP-dependent enzyme</fullName>
    </submittedName>
</protein>
<organism evidence="10 11">
    <name type="scientific">Actinomarinicola tropica</name>
    <dbReference type="NCBI Taxonomy" id="2789776"/>
    <lineage>
        <taxon>Bacteria</taxon>
        <taxon>Bacillati</taxon>
        <taxon>Actinomycetota</taxon>
        <taxon>Acidimicrobiia</taxon>
        <taxon>Acidimicrobiales</taxon>
        <taxon>Iamiaceae</taxon>
        <taxon>Actinomarinicola</taxon>
    </lineage>
</organism>
<dbReference type="PIRSF" id="PIRSF005572">
    <property type="entry name" value="NifS"/>
    <property type="match status" value="1"/>
</dbReference>
<feature type="domain" description="Aminotransferase class V" evidence="9">
    <location>
        <begin position="5"/>
        <end position="359"/>
    </location>
</feature>
<evidence type="ECO:0000256" key="5">
    <source>
        <dbReference type="ARBA" id="ARBA00022898"/>
    </source>
</evidence>
<dbReference type="InterPro" id="IPR015422">
    <property type="entry name" value="PyrdxlP-dep_Trfase_small"/>
</dbReference>
<comment type="catalytic activity">
    <reaction evidence="8">
        <text>(sulfur carrier)-H + L-cysteine = (sulfur carrier)-SH + L-alanine</text>
        <dbReference type="Rhea" id="RHEA:43892"/>
        <dbReference type="Rhea" id="RHEA-COMP:14737"/>
        <dbReference type="Rhea" id="RHEA-COMP:14739"/>
        <dbReference type="ChEBI" id="CHEBI:29917"/>
        <dbReference type="ChEBI" id="CHEBI:35235"/>
        <dbReference type="ChEBI" id="CHEBI:57972"/>
        <dbReference type="ChEBI" id="CHEBI:64428"/>
        <dbReference type="EC" id="2.8.1.7"/>
    </reaction>
</comment>
<keyword evidence="6" id="KW-0408">Iron</keyword>
<gene>
    <name evidence="10" type="ORF">GH723_05150</name>
</gene>
<dbReference type="AlphaFoldDB" id="A0A5Q2RIZ0"/>
<keyword evidence="11" id="KW-1185">Reference proteome</keyword>
<evidence type="ECO:0000256" key="1">
    <source>
        <dbReference type="ARBA" id="ARBA00001933"/>
    </source>
</evidence>
<sequence length="376" mass="39169">MSRRHYLDHASTSPLRPEARDAVVAVLDAGVGDPARIHEEGMAARVLVEEAREQVAALVGARSREVVFTSGATESIATAVWGASRQGGSHQVVPAVEHSAVREQAARAGEVTVVGVDRLGRVDPDEVIAAIRPGETSLVHVQWGNHEVGTRQPVAEVVTACRERGVLVHVDAAQGVGHDPVAFDELGADLMSVSAHKFGGPAGVGALLVRRGLRLDPLLLGGDQERARRAGHESTAAVVGFGAAASALLRDDLLGVESTSNRRQVGAIVAAAEAMDGIEVYGDPVDRLPHIVCLGVHGVEPQPVLIGLDRAGIAVHSGSSCASEDLLPSPVLEAMGVDAQRSLRVSVGWSTTDDDVDALLDALPRVVADLRRLASG</sequence>
<evidence type="ECO:0000313" key="10">
    <source>
        <dbReference type="EMBL" id="QGG94541.1"/>
    </source>
</evidence>
<dbReference type="Gene3D" id="3.90.1150.10">
    <property type="entry name" value="Aspartate Aminotransferase, domain 1"/>
    <property type="match status" value="1"/>
</dbReference>
<comment type="similarity">
    <text evidence="2">Belongs to the class-V pyridoxal-phosphate-dependent aminotransferase family. NifS/IscS subfamily.</text>
</comment>
<dbReference type="InterPro" id="IPR015421">
    <property type="entry name" value="PyrdxlP-dep_Trfase_major"/>
</dbReference>
<evidence type="ECO:0000256" key="7">
    <source>
        <dbReference type="ARBA" id="ARBA00023014"/>
    </source>
</evidence>
<dbReference type="InterPro" id="IPR016454">
    <property type="entry name" value="Cysteine_dSase"/>
</dbReference>
<name>A0A5Q2RIZ0_9ACTN</name>
<dbReference type="InterPro" id="IPR015424">
    <property type="entry name" value="PyrdxlP-dep_Trfase"/>
</dbReference>
<dbReference type="KEGG" id="atq:GH723_05150"/>
<dbReference type="InterPro" id="IPR000192">
    <property type="entry name" value="Aminotrans_V_dom"/>
</dbReference>
<evidence type="ECO:0000256" key="2">
    <source>
        <dbReference type="ARBA" id="ARBA00006490"/>
    </source>
</evidence>
<reference evidence="10 11" key="1">
    <citation type="submission" date="2019-11" db="EMBL/GenBank/DDBJ databases">
        <authorList>
            <person name="He Y."/>
        </authorList>
    </citation>
    <scope>NUCLEOTIDE SEQUENCE [LARGE SCALE GENOMIC DNA]</scope>
    <source>
        <strain evidence="10 11">SCSIO 58843</strain>
    </source>
</reference>
<keyword evidence="4" id="KW-0479">Metal-binding</keyword>
<dbReference type="Pfam" id="PF00266">
    <property type="entry name" value="Aminotran_5"/>
    <property type="match status" value="1"/>
</dbReference>
<dbReference type="Proteomes" id="UP000334019">
    <property type="component" value="Chromosome"/>
</dbReference>
<evidence type="ECO:0000256" key="3">
    <source>
        <dbReference type="ARBA" id="ARBA00022679"/>
    </source>
</evidence>
<dbReference type="GO" id="GO:0046872">
    <property type="term" value="F:metal ion binding"/>
    <property type="evidence" value="ECO:0007669"/>
    <property type="project" value="UniProtKB-KW"/>
</dbReference>
<accession>A0A5Q2RIZ0</accession>
<dbReference type="EMBL" id="CP045851">
    <property type="protein sequence ID" value="QGG94541.1"/>
    <property type="molecule type" value="Genomic_DNA"/>
</dbReference>
<evidence type="ECO:0000256" key="6">
    <source>
        <dbReference type="ARBA" id="ARBA00023004"/>
    </source>
</evidence>
<keyword evidence="10" id="KW-0032">Aminotransferase</keyword>
<dbReference type="GO" id="GO:0008483">
    <property type="term" value="F:transaminase activity"/>
    <property type="evidence" value="ECO:0007669"/>
    <property type="project" value="UniProtKB-KW"/>
</dbReference>
<keyword evidence="3 10" id="KW-0808">Transferase</keyword>
<dbReference type="GO" id="GO:0051536">
    <property type="term" value="F:iron-sulfur cluster binding"/>
    <property type="evidence" value="ECO:0007669"/>
    <property type="project" value="UniProtKB-KW"/>
</dbReference>
<evidence type="ECO:0000259" key="9">
    <source>
        <dbReference type="Pfam" id="PF00266"/>
    </source>
</evidence>
<dbReference type="Gene3D" id="3.40.640.10">
    <property type="entry name" value="Type I PLP-dependent aspartate aminotransferase-like (Major domain)"/>
    <property type="match status" value="1"/>
</dbReference>
<dbReference type="PANTHER" id="PTHR11601:SF34">
    <property type="entry name" value="CYSTEINE DESULFURASE"/>
    <property type="match status" value="1"/>
</dbReference>
<dbReference type="RefSeq" id="WP_153758647.1">
    <property type="nucleotide sequence ID" value="NZ_CP045851.1"/>
</dbReference>
<evidence type="ECO:0000313" key="11">
    <source>
        <dbReference type="Proteomes" id="UP000334019"/>
    </source>
</evidence>
<keyword evidence="5" id="KW-0663">Pyridoxal phosphate</keyword>
<dbReference type="GO" id="GO:0031071">
    <property type="term" value="F:cysteine desulfurase activity"/>
    <property type="evidence" value="ECO:0007669"/>
    <property type="project" value="UniProtKB-EC"/>
</dbReference>